<reference evidence="2 3" key="1">
    <citation type="submission" date="2020-01" db="EMBL/GenBank/DDBJ databases">
        <authorList>
            <person name="Gupta K D."/>
        </authorList>
    </citation>
    <scope>NUCLEOTIDE SEQUENCE [LARGE SCALE GENOMIC DNA]</scope>
</reference>
<organism evidence="2 3">
    <name type="scientific">Cyclocybe aegerita</name>
    <name type="common">Black poplar mushroom</name>
    <name type="synonym">Agrocybe aegerita</name>
    <dbReference type="NCBI Taxonomy" id="1973307"/>
    <lineage>
        <taxon>Eukaryota</taxon>
        <taxon>Fungi</taxon>
        <taxon>Dikarya</taxon>
        <taxon>Basidiomycota</taxon>
        <taxon>Agaricomycotina</taxon>
        <taxon>Agaricomycetes</taxon>
        <taxon>Agaricomycetidae</taxon>
        <taxon>Agaricales</taxon>
        <taxon>Agaricineae</taxon>
        <taxon>Bolbitiaceae</taxon>
        <taxon>Cyclocybe</taxon>
    </lineage>
</organism>
<sequence>MSYMPEPGYDGEQNFQGQEPPPSGFRVPLSTDAPFPPPEQAGEPAFYDADGVSPVFIGSALFENSVHPCKIGPHLQPFASVPYGGGEHGHHGRFDLLPFRHDQMEWVPTSHGTIPEGRRPVEGGYEDDGAQLYHAAALIDGVKVPGKTGEHLGGSRIAFGGVEHCVDDDYEILCWK</sequence>
<accession>A0A8S0W8K3</accession>
<dbReference type="OrthoDB" id="2142040at2759"/>
<evidence type="ECO:0000256" key="1">
    <source>
        <dbReference type="SAM" id="MobiDB-lite"/>
    </source>
</evidence>
<dbReference type="PANTHER" id="PTHR31649">
    <property type="entry name" value="AGAP009604-PA"/>
    <property type="match status" value="1"/>
</dbReference>
<dbReference type="PANTHER" id="PTHR31649:SF1">
    <property type="entry name" value="FARNESOIC ACID O-METHYL TRANSFERASE DOMAIN-CONTAINING PROTEIN"/>
    <property type="match status" value="1"/>
</dbReference>
<dbReference type="AlphaFoldDB" id="A0A8S0W8K3"/>
<evidence type="ECO:0000313" key="3">
    <source>
        <dbReference type="Proteomes" id="UP000467700"/>
    </source>
</evidence>
<dbReference type="InterPro" id="IPR006616">
    <property type="entry name" value="DM9_repeat"/>
</dbReference>
<evidence type="ECO:0000313" key="2">
    <source>
        <dbReference type="EMBL" id="CAA7266858.1"/>
    </source>
</evidence>
<comment type="caution">
    <text evidence="2">The sequence shown here is derived from an EMBL/GenBank/DDBJ whole genome shotgun (WGS) entry which is preliminary data.</text>
</comment>
<protein>
    <submittedName>
        <fullName evidence="2">Uncharacterized protein</fullName>
    </submittedName>
</protein>
<dbReference type="Proteomes" id="UP000467700">
    <property type="component" value="Unassembled WGS sequence"/>
</dbReference>
<keyword evidence="3" id="KW-1185">Reference proteome</keyword>
<proteinExistence type="predicted"/>
<gene>
    <name evidence="2" type="ORF">AAE3_LOCUS9181</name>
</gene>
<feature type="region of interest" description="Disordered" evidence="1">
    <location>
        <begin position="1"/>
        <end position="44"/>
    </location>
</feature>
<dbReference type="Pfam" id="PF11901">
    <property type="entry name" value="DM9"/>
    <property type="match status" value="1"/>
</dbReference>
<dbReference type="SMART" id="SM00696">
    <property type="entry name" value="DM9"/>
    <property type="match status" value="1"/>
</dbReference>
<name>A0A8S0W8K3_CYCAE</name>
<dbReference type="EMBL" id="CACVBS010000057">
    <property type="protein sequence ID" value="CAA7266858.1"/>
    <property type="molecule type" value="Genomic_DNA"/>
</dbReference>